<accession>A0ABW9VTF4</accession>
<reference evidence="1 2" key="1">
    <citation type="submission" date="2019-12" db="EMBL/GenBank/DDBJ databases">
        <title>Novel species isolated from a subtropical stream in China.</title>
        <authorList>
            <person name="Lu H."/>
        </authorList>
    </citation>
    <scope>NUCLEOTIDE SEQUENCE [LARGE SCALE GENOMIC DNA]</scope>
    <source>
        <strain evidence="1 2">CY42W</strain>
    </source>
</reference>
<comment type="caution">
    <text evidence="1">The sequence shown here is derived from an EMBL/GenBank/DDBJ whole genome shotgun (WGS) entry which is preliminary data.</text>
</comment>
<dbReference type="InterPro" id="IPR050767">
    <property type="entry name" value="Sel1_AlgK"/>
</dbReference>
<name>A0ABW9VTF4_9BURK</name>
<dbReference type="PANTHER" id="PTHR11102:SF160">
    <property type="entry name" value="ERAD-ASSOCIATED E3 UBIQUITIN-PROTEIN LIGASE COMPONENT HRD3"/>
    <property type="match status" value="1"/>
</dbReference>
<gene>
    <name evidence="1" type="ORF">GTP69_00695</name>
</gene>
<dbReference type="InterPro" id="IPR011990">
    <property type="entry name" value="TPR-like_helical_dom_sf"/>
</dbReference>
<proteinExistence type="predicted"/>
<dbReference type="Proteomes" id="UP000642144">
    <property type="component" value="Unassembled WGS sequence"/>
</dbReference>
<dbReference type="EMBL" id="WWCT01000001">
    <property type="protein sequence ID" value="MYN24919.1"/>
    <property type="molecule type" value="Genomic_DNA"/>
</dbReference>
<protein>
    <submittedName>
        <fullName evidence="1">Sel1 repeat family protein</fullName>
    </submittedName>
</protein>
<sequence>MAQTDLNMLLALDAEGWHALLAAGDDEALAALRLASRHGVPRAQAILAQRLLAGDGVMADPGEAGHWFRLAANNDDVDAMNMLGRCHENGWGMAVDVQMAVYWYRLAAQRGLDWGMYNLANLMMNGSGMPTDRPGALQLYRQAAALRHAKAINIVGRFHEEGWEMEADAEQAFALYKQAAEGGDFRGCFNYGRLLAERGLAEQACAVLRRIPVASTPAFLSNVRGWLAAHAVASLRALASEPAFAGAGA</sequence>
<evidence type="ECO:0000313" key="2">
    <source>
        <dbReference type="Proteomes" id="UP000642144"/>
    </source>
</evidence>
<evidence type="ECO:0000313" key="1">
    <source>
        <dbReference type="EMBL" id="MYN24919.1"/>
    </source>
</evidence>
<dbReference type="InterPro" id="IPR006597">
    <property type="entry name" value="Sel1-like"/>
</dbReference>
<dbReference type="SMART" id="SM00671">
    <property type="entry name" value="SEL1"/>
    <property type="match status" value="4"/>
</dbReference>
<dbReference type="Gene3D" id="1.25.40.10">
    <property type="entry name" value="Tetratricopeptide repeat domain"/>
    <property type="match status" value="2"/>
</dbReference>
<keyword evidence="2" id="KW-1185">Reference proteome</keyword>
<organism evidence="1 2">
    <name type="scientific">Duganella levis</name>
    <dbReference type="NCBI Taxonomy" id="2692169"/>
    <lineage>
        <taxon>Bacteria</taxon>
        <taxon>Pseudomonadati</taxon>
        <taxon>Pseudomonadota</taxon>
        <taxon>Betaproteobacteria</taxon>
        <taxon>Burkholderiales</taxon>
        <taxon>Oxalobacteraceae</taxon>
        <taxon>Telluria group</taxon>
        <taxon>Duganella</taxon>
    </lineage>
</organism>
<dbReference type="SUPFAM" id="SSF81901">
    <property type="entry name" value="HCP-like"/>
    <property type="match status" value="1"/>
</dbReference>
<dbReference type="RefSeq" id="WP_161053071.1">
    <property type="nucleotide sequence ID" value="NZ_WWCT01000001.1"/>
</dbReference>
<dbReference type="PANTHER" id="PTHR11102">
    <property type="entry name" value="SEL-1-LIKE PROTEIN"/>
    <property type="match status" value="1"/>
</dbReference>
<dbReference type="Pfam" id="PF08238">
    <property type="entry name" value="Sel1"/>
    <property type="match status" value="4"/>
</dbReference>